<dbReference type="AlphaFoldDB" id="A0A0E9RAX5"/>
<organism evidence="1">
    <name type="scientific">Anguilla anguilla</name>
    <name type="common">European freshwater eel</name>
    <name type="synonym">Muraena anguilla</name>
    <dbReference type="NCBI Taxonomy" id="7936"/>
    <lineage>
        <taxon>Eukaryota</taxon>
        <taxon>Metazoa</taxon>
        <taxon>Chordata</taxon>
        <taxon>Craniata</taxon>
        <taxon>Vertebrata</taxon>
        <taxon>Euteleostomi</taxon>
        <taxon>Actinopterygii</taxon>
        <taxon>Neopterygii</taxon>
        <taxon>Teleostei</taxon>
        <taxon>Anguilliformes</taxon>
        <taxon>Anguillidae</taxon>
        <taxon>Anguilla</taxon>
    </lineage>
</organism>
<sequence length="23" mass="2538">MAFPTSLNVLFTVSFVTLAIKHT</sequence>
<dbReference type="EMBL" id="GBXM01082927">
    <property type="protein sequence ID" value="JAH25650.1"/>
    <property type="molecule type" value="Transcribed_RNA"/>
</dbReference>
<accession>A0A0E9RAX5</accession>
<reference evidence="1" key="2">
    <citation type="journal article" date="2015" name="Fish Shellfish Immunol.">
        <title>Early steps in the European eel (Anguilla anguilla)-Vibrio vulnificus interaction in the gills: Role of the RtxA13 toxin.</title>
        <authorList>
            <person name="Callol A."/>
            <person name="Pajuelo D."/>
            <person name="Ebbesson L."/>
            <person name="Teles M."/>
            <person name="MacKenzie S."/>
            <person name="Amaro C."/>
        </authorList>
    </citation>
    <scope>NUCLEOTIDE SEQUENCE</scope>
</reference>
<protein>
    <submittedName>
        <fullName evidence="1">Uncharacterized protein</fullName>
    </submittedName>
</protein>
<evidence type="ECO:0000313" key="1">
    <source>
        <dbReference type="EMBL" id="JAH25650.1"/>
    </source>
</evidence>
<reference evidence="1" key="1">
    <citation type="submission" date="2014-11" db="EMBL/GenBank/DDBJ databases">
        <authorList>
            <person name="Amaro Gonzalez C."/>
        </authorList>
    </citation>
    <scope>NUCLEOTIDE SEQUENCE</scope>
</reference>
<name>A0A0E9RAX5_ANGAN</name>
<proteinExistence type="predicted"/>